<organism evidence="1 2">
    <name type="scientific">Pseudoduganella violacea</name>
    <dbReference type="NCBI Taxonomy" id="1715466"/>
    <lineage>
        <taxon>Bacteria</taxon>
        <taxon>Pseudomonadati</taxon>
        <taxon>Pseudomonadota</taxon>
        <taxon>Betaproteobacteria</taxon>
        <taxon>Burkholderiales</taxon>
        <taxon>Oxalobacteraceae</taxon>
        <taxon>Telluria group</taxon>
        <taxon>Pseudoduganella</taxon>
    </lineage>
</organism>
<evidence type="ECO:0000313" key="1">
    <source>
        <dbReference type="EMBL" id="MBB3121486.1"/>
    </source>
</evidence>
<gene>
    <name evidence="1" type="ORF">FHS03_004564</name>
</gene>
<dbReference type="Proteomes" id="UP000541535">
    <property type="component" value="Unassembled WGS sequence"/>
</dbReference>
<evidence type="ECO:0000313" key="2">
    <source>
        <dbReference type="Proteomes" id="UP000541535"/>
    </source>
</evidence>
<protein>
    <submittedName>
        <fullName evidence="1">Uncharacterized protein</fullName>
    </submittedName>
</protein>
<reference evidence="1 2" key="1">
    <citation type="submission" date="2020-08" db="EMBL/GenBank/DDBJ databases">
        <title>Genomic Encyclopedia of Type Strains, Phase III (KMG-III): the genomes of soil and plant-associated and newly described type strains.</title>
        <authorList>
            <person name="Whitman W."/>
        </authorList>
    </citation>
    <scope>NUCLEOTIDE SEQUENCE [LARGE SCALE GENOMIC DNA]</scope>
    <source>
        <strain evidence="1 2">CECT 8897</strain>
    </source>
</reference>
<comment type="caution">
    <text evidence="1">The sequence shown here is derived from an EMBL/GenBank/DDBJ whole genome shotgun (WGS) entry which is preliminary data.</text>
</comment>
<dbReference type="EMBL" id="JACHXD010000017">
    <property type="protein sequence ID" value="MBB3121486.1"/>
    <property type="molecule type" value="Genomic_DNA"/>
</dbReference>
<proteinExistence type="predicted"/>
<keyword evidence="2" id="KW-1185">Reference proteome</keyword>
<dbReference type="RefSeq" id="WP_229426358.1">
    <property type="nucleotide sequence ID" value="NZ_JACHXD010000017.1"/>
</dbReference>
<dbReference type="AlphaFoldDB" id="A0A7W5BE33"/>
<accession>A0A7W5BE33</accession>
<sequence length="83" mass="9353">MNMGIEYKIKFAAPSDFNPSGLFEKLPSPIAREKMMEIYNYAIEPDGFYFIDHLVDGAVASVALRRFIDVALAHSQSVEILEL</sequence>
<name>A0A7W5BE33_9BURK</name>